<feature type="compositionally biased region" description="Polar residues" evidence="1">
    <location>
        <begin position="1"/>
        <end position="12"/>
    </location>
</feature>
<dbReference type="OrthoDB" id="771445at2"/>
<keyword evidence="3" id="KW-1185">Reference proteome</keyword>
<evidence type="ECO:0000313" key="2">
    <source>
        <dbReference type="EMBL" id="TCD01499.1"/>
    </source>
</evidence>
<name>A0A4R0NMP8_9SPHI</name>
<comment type="caution">
    <text evidence="2">The sequence shown here is derived from an EMBL/GenBank/DDBJ whole genome shotgun (WGS) entry which is preliminary data.</text>
</comment>
<evidence type="ECO:0000256" key="1">
    <source>
        <dbReference type="SAM" id="MobiDB-lite"/>
    </source>
</evidence>
<dbReference type="RefSeq" id="WP_131596299.1">
    <property type="nucleotide sequence ID" value="NZ_SJSL01000002.1"/>
</dbReference>
<protein>
    <submittedName>
        <fullName evidence="2">Uncharacterized protein</fullName>
    </submittedName>
</protein>
<organism evidence="2 3">
    <name type="scientific">Pedobacter psychroterrae</name>
    <dbReference type="NCBI Taxonomy" id="2530453"/>
    <lineage>
        <taxon>Bacteria</taxon>
        <taxon>Pseudomonadati</taxon>
        <taxon>Bacteroidota</taxon>
        <taxon>Sphingobacteriia</taxon>
        <taxon>Sphingobacteriales</taxon>
        <taxon>Sphingobacteriaceae</taxon>
        <taxon>Pedobacter</taxon>
    </lineage>
</organism>
<proteinExistence type="predicted"/>
<dbReference type="AlphaFoldDB" id="A0A4R0NMP8"/>
<accession>A0A4R0NMP8</accession>
<reference evidence="2 3" key="1">
    <citation type="submission" date="2019-02" db="EMBL/GenBank/DDBJ databases">
        <title>Pedobacter sp. RP-1-14 sp. nov., isolated from Arctic soil.</title>
        <authorList>
            <person name="Dahal R.H."/>
        </authorList>
    </citation>
    <scope>NUCLEOTIDE SEQUENCE [LARGE SCALE GENOMIC DNA]</scope>
    <source>
        <strain evidence="2 3">RP-1-14</strain>
    </source>
</reference>
<gene>
    <name evidence="2" type="ORF">EZ437_12240</name>
</gene>
<dbReference type="EMBL" id="SJSL01000002">
    <property type="protein sequence ID" value="TCD01499.1"/>
    <property type="molecule type" value="Genomic_DNA"/>
</dbReference>
<feature type="region of interest" description="Disordered" evidence="1">
    <location>
        <begin position="1"/>
        <end position="21"/>
    </location>
</feature>
<sequence length="78" mass="9096">MANLSESENSLFENPGNVPYRDQMIQSDEKFSKWERKSFSERQSVFKKVTNLRGYSEDLLSNWISEQMDILLAKSVMG</sequence>
<dbReference type="Proteomes" id="UP000293347">
    <property type="component" value="Unassembled WGS sequence"/>
</dbReference>
<evidence type="ECO:0000313" key="3">
    <source>
        <dbReference type="Proteomes" id="UP000293347"/>
    </source>
</evidence>